<proteinExistence type="predicted"/>
<dbReference type="EMBL" id="CAJVPK010001673">
    <property type="protein sequence ID" value="CAG8595084.1"/>
    <property type="molecule type" value="Genomic_DNA"/>
</dbReference>
<dbReference type="AlphaFoldDB" id="A0A9N9CCC1"/>
<accession>A0A9N9CCC1</accession>
<organism evidence="1 2">
    <name type="scientific">Diversispora eburnea</name>
    <dbReference type="NCBI Taxonomy" id="1213867"/>
    <lineage>
        <taxon>Eukaryota</taxon>
        <taxon>Fungi</taxon>
        <taxon>Fungi incertae sedis</taxon>
        <taxon>Mucoromycota</taxon>
        <taxon>Glomeromycotina</taxon>
        <taxon>Glomeromycetes</taxon>
        <taxon>Diversisporales</taxon>
        <taxon>Diversisporaceae</taxon>
        <taxon>Diversispora</taxon>
    </lineage>
</organism>
<feature type="non-terminal residue" evidence="1">
    <location>
        <position position="43"/>
    </location>
</feature>
<evidence type="ECO:0000313" key="1">
    <source>
        <dbReference type="EMBL" id="CAG8595084.1"/>
    </source>
</evidence>
<dbReference type="Proteomes" id="UP000789706">
    <property type="component" value="Unassembled WGS sequence"/>
</dbReference>
<reference evidence="1" key="1">
    <citation type="submission" date="2021-06" db="EMBL/GenBank/DDBJ databases">
        <authorList>
            <person name="Kallberg Y."/>
            <person name="Tangrot J."/>
            <person name="Rosling A."/>
        </authorList>
    </citation>
    <scope>NUCLEOTIDE SEQUENCE</scope>
    <source>
        <strain evidence="1">AZ414A</strain>
    </source>
</reference>
<gene>
    <name evidence="1" type="ORF">DEBURN_LOCUS9247</name>
</gene>
<protein>
    <submittedName>
        <fullName evidence="1">10125_t:CDS:1</fullName>
    </submittedName>
</protein>
<name>A0A9N9CCC1_9GLOM</name>
<keyword evidence="2" id="KW-1185">Reference proteome</keyword>
<evidence type="ECO:0000313" key="2">
    <source>
        <dbReference type="Proteomes" id="UP000789706"/>
    </source>
</evidence>
<sequence length="43" mass="4532">EPASPSNGGGDLLKTLANALMNRQQALNDYSAEGEINKFGLLI</sequence>
<comment type="caution">
    <text evidence="1">The sequence shown here is derived from an EMBL/GenBank/DDBJ whole genome shotgun (WGS) entry which is preliminary data.</text>
</comment>